<dbReference type="CDD" id="cd02440">
    <property type="entry name" value="AdoMet_MTases"/>
    <property type="match status" value="1"/>
</dbReference>
<sequence length="480" mass="54225">MGEKRKASQDLRGYTLPVENGDANQPIAMDSTLTCPAKDDAARDHHYAELYTKAPDFKQLALQDADFARLWTQHKTDFFNNPECVMQLTKTLLKVDFGLRLELPDDRLCPPVTNRHNYILWLKGLLDSSSYVKNDRNVVGCDIGTGASCIYPLLGCTERNWNFIATDIDPKSLEYARKNVTLNNLDEKIKIVERNPANNLIPLDDLNIPSIAFTMSNPPFYKSEQELIESAKKKSRAPFTACTGAKVEMVTAGGEVAFVDRILEESLVLRERVQWYTSMFGFLTSLIDFVDKLRENNIDNYAVTEFVQGNKTRRWAIAWSFGSMRPSQEFARGIKTAVSKNILPEITEEKVVDIPFHGAVGNLADDFRAELAKLDLIAWEWDTERLEGTGRAAGRVWARAWRRKKQRGEAQGVDAKTMECIFAFRVSIRVGKDTVSVSCRWLEGHDSVTFESFRGYLKKIASLLASTSGKTDRNVIHMAA</sequence>
<dbReference type="PANTHER" id="PTHR13393">
    <property type="entry name" value="SAM-DEPENDENT METHYLTRANSFERASE"/>
    <property type="match status" value="1"/>
</dbReference>
<dbReference type="InterPro" id="IPR010286">
    <property type="entry name" value="METTL16/RlmF"/>
</dbReference>
<proteinExistence type="predicted"/>
<dbReference type="Pfam" id="PF05971">
    <property type="entry name" value="Methyltransf_10"/>
    <property type="match status" value="1"/>
</dbReference>
<dbReference type="InterPro" id="IPR029063">
    <property type="entry name" value="SAM-dependent_MTases_sf"/>
</dbReference>
<dbReference type="STRING" id="694270.A0A395T6N2"/>
<dbReference type="Proteomes" id="UP000266234">
    <property type="component" value="Unassembled WGS sequence"/>
</dbReference>
<accession>A0A395T6N2</accession>
<keyword evidence="2 3" id="KW-0808">Transferase</keyword>
<evidence type="ECO:0000313" key="3">
    <source>
        <dbReference type="EMBL" id="RGP80167.1"/>
    </source>
</evidence>
<dbReference type="SUPFAM" id="SSF53335">
    <property type="entry name" value="S-adenosyl-L-methionine-dependent methyltransferases"/>
    <property type="match status" value="1"/>
</dbReference>
<evidence type="ECO:0000313" key="4">
    <source>
        <dbReference type="Proteomes" id="UP000266234"/>
    </source>
</evidence>
<organism evidence="3 4">
    <name type="scientific">Fusarium longipes</name>
    <dbReference type="NCBI Taxonomy" id="694270"/>
    <lineage>
        <taxon>Eukaryota</taxon>
        <taxon>Fungi</taxon>
        <taxon>Dikarya</taxon>
        <taxon>Ascomycota</taxon>
        <taxon>Pezizomycotina</taxon>
        <taxon>Sordariomycetes</taxon>
        <taxon>Hypocreomycetidae</taxon>
        <taxon>Hypocreales</taxon>
        <taxon>Nectriaceae</taxon>
        <taxon>Fusarium</taxon>
    </lineage>
</organism>
<gene>
    <name evidence="3" type="ORF">FLONG3_1701</name>
</gene>
<keyword evidence="4" id="KW-1185">Reference proteome</keyword>
<dbReference type="PANTHER" id="PTHR13393:SF0">
    <property type="entry name" value="RNA N6-ADENOSINE-METHYLTRANSFERASE METTL16"/>
    <property type="match status" value="1"/>
</dbReference>
<dbReference type="GO" id="GO:0005634">
    <property type="term" value="C:nucleus"/>
    <property type="evidence" value="ECO:0007669"/>
    <property type="project" value="TreeGrafter"/>
</dbReference>
<dbReference type="GO" id="GO:0008168">
    <property type="term" value="F:methyltransferase activity"/>
    <property type="evidence" value="ECO:0007669"/>
    <property type="project" value="UniProtKB-KW"/>
</dbReference>
<dbReference type="OrthoDB" id="514248at2759"/>
<dbReference type="GO" id="GO:0070475">
    <property type="term" value="P:rRNA base methylation"/>
    <property type="evidence" value="ECO:0007669"/>
    <property type="project" value="TreeGrafter"/>
</dbReference>
<reference evidence="3 4" key="1">
    <citation type="journal article" date="2018" name="PLoS Pathog.">
        <title>Evolution of structural diversity of trichothecenes, a family of toxins produced by plant pathogenic and entomopathogenic fungi.</title>
        <authorList>
            <person name="Proctor R.H."/>
            <person name="McCormick S.P."/>
            <person name="Kim H.S."/>
            <person name="Cardoza R.E."/>
            <person name="Stanley A.M."/>
            <person name="Lindo L."/>
            <person name="Kelly A."/>
            <person name="Brown D.W."/>
            <person name="Lee T."/>
            <person name="Vaughan M.M."/>
            <person name="Alexander N.J."/>
            <person name="Busman M."/>
            <person name="Gutierrez S."/>
        </authorList>
    </citation>
    <scope>NUCLEOTIDE SEQUENCE [LARGE SCALE GENOMIC DNA]</scope>
    <source>
        <strain evidence="3 4">NRRL 20695</strain>
    </source>
</reference>
<evidence type="ECO:0000256" key="2">
    <source>
        <dbReference type="ARBA" id="ARBA00022679"/>
    </source>
</evidence>
<dbReference type="EMBL" id="PXOG01000035">
    <property type="protein sequence ID" value="RGP80167.1"/>
    <property type="molecule type" value="Genomic_DNA"/>
</dbReference>
<comment type="caution">
    <text evidence="3">The sequence shown here is derived from an EMBL/GenBank/DDBJ whole genome shotgun (WGS) entry which is preliminary data.</text>
</comment>
<protein>
    <submittedName>
        <fullName evidence="3">23s rrna-n6-methyltransferase</fullName>
    </submittedName>
</protein>
<dbReference type="Gene3D" id="3.40.50.150">
    <property type="entry name" value="Vaccinia Virus protein VP39"/>
    <property type="match status" value="1"/>
</dbReference>
<evidence type="ECO:0000256" key="1">
    <source>
        <dbReference type="ARBA" id="ARBA00022603"/>
    </source>
</evidence>
<dbReference type="AlphaFoldDB" id="A0A395T6N2"/>
<name>A0A395T6N2_9HYPO</name>
<keyword evidence="1 3" id="KW-0489">Methyltransferase</keyword>